<dbReference type="Gene3D" id="3.40.50.300">
    <property type="entry name" value="P-loop containing nucleotide triphosphate hydrolases"/>
    <property type="match status" value="2"/>
</dbReference>
<dbReference type="InterPro" id="IPR050742">
    <property type="entry name" value="Helicase_Restrict-Modif_Enz"/>
</dbReference>
<feature type="domain" description="Helicase ATP-binding" evidence="1">
    <location>
        <begin position="45"/>
        <end position="251"/>
    </location>
</feature>
<evidence type="ECO:0000313" key="3">
    <source>
        <dbReference type="Proteomes" id="UP001159405"/>
    </source>
</evidence>
<dbReference type="InterPro" id="IPR001650">
    <property type="entry name" value="Helicase_C-like"/>
</dbReference>
<dbReference type="PANTHER" id="PTHR47396">
    <property type="entry name" value="TYPE I RESTRICTION ENZYME ECOKI R PROTEIN"/>
    <property type="match status" value="1"/>
</dbReference>
<dbReference type="SMART" id="SM00487">
    <property type="entry name" value="DEXDc"/>
    <property type="match status" value="1"/>
</dbReference>
<dbReference type="SUPFAM" id="SSF52540">
    <property type="entry name" value="P-loop containing nucleoside triphosphate hydrolases"/>
    <property type="match status" value="1"/>
</dbReference>
<dbReference type="InterPro" id="IPR006935">
    <property type="entry name" value="Helicase/UvrB_N"/>
</dbReference>
<sequence>MANKLSCDELPKFNLFSFHVMNNCTDVLLPHQSDALQFLVEKFKAKDFYLPLHAGVSMPTGSGKTGIICCLPYYLGSIGLKKPLHGSLATGNPRHHFKKPILVLAPNLDIADQLHGQITVAGGISRKNFLLGKKIVHRDDQKRVLPDVMKVDVTDDLTDQHSLERYDVIIANVHKFLSKKTREESPKWVEKFDDNLFSFVIVDEAHHFPAPTWVKILNKFKHHAGVIFFTATPYRSDEKERVVLGKELWFHLTLEDARENKIIRKTNPVPVGPENFEEADEGVVYEEVLQKIKEIQERKNREQPLPKNVPHMAIAIVKNQHQCNEVAKRWNQLFKEEKSAIAYHTGKSDSQQKEMMKKIEENEVKLVVVVGKLLEGFDHPPISIAAILTKIGSPVKFTQFIGRAQRICRTPVLEDGTIEADIVMHSFYQQQENYHKFENESFIKI</sequence>
<evidence type="ECO:0000259" key="1">
    <source>
        <dbReference type="PROSITE" id="PS51192"/>
    </source>
</evidence>
<gene>
    <name evidence="2" type="ORF">PLOB_00014638</name>
</gene>
<dbReference type="Proteomes" id="UP001159405">
    <property type="component" value="Unassembled WGS sequence"/>
</dbReference>
<name>A0ABN8RA43_9CNID</name>
<dbReference type="Pfam" id="PF00271">
    <property type="entry name" value="Helicase_C"/>
    <property type="match status" value="1"/>
</dbReference>
<keyword evidence="3" id="KW-1185">Reference proteome</keyword>
<comment type="caution">
    <text evidence="2">The sequence shown here is derived from an EMBL/GenBank/DDBJ whole genome shotgun (WGS) entry which is preliminary data.</text>
</comment>
<protein>
    <recommendedName>
        <fullName evidence="1">Helicase ATP-binding domain-containing protein</fullName>
    </recommendedName>
</protein>
<dbReference type="InterPro" id="IPR014001">
    <property type="entry name" value="Helicase_ATP-bd"/>
</dbReference>
<dbReference type="EMBL" id="CALNXK010000188">
    <property type="protein sequence ID" value="CAH3174170.1"/>
    <property type="molecule type" value="Genomic_DNA"/>
</dbReference>
<accession>A0ABN8RA43</accession>
<dbReference type="InterPro" id="IPR027417">
    <property type="entry name" value="P-loop_NTPase"/>
</dbReference>
<dbReference type="PROSITE" id="PS51192">
    <property type="entry name" value="HELICASE_ATP_BIND_1"/>
    <property type="match status" value="1"/>
</dbReference>
<proteinExistence type="predicted"/>
<evidence type="ECO:0000313" key="2">
    <source>
        <dbReference type="EMBL" id="CAH3174170.1"/>
    </source>
</evidence>
<reference evidence="2 3" key="1">
    <citation type="submission" date="2022-05" db="EMBL/GenBank/DDBJ databases">
        <authorList>
            <consortium name="Genoscope - CEA"/>
            <person name="William W."/>
        </authorList>
    </citation>
    <scope>NUCLEOTIDE SEQUENCE [LARGE SCALE GENOMIC DNA]</scope>
</reference>
<organism evidence="2 3">
    <name type="scientific">Porites lobata</name>
    <dbReference type="NCBI Taxonomy" id="104759"/>
    <lineage>
        <taxon>Eukaryota</taxon>
        <taxon>Metazoa</taxon>
        <taxon>Cnidaria</taxon>
        <taxon>Anthozoa</taxon>
        <taxon>Hexacorallia</taxon>
        <taxon>Scleractinia</taxon>
        <taxon>Fungiina</taxon>
        <taxon>Poritidae</taxon>
        <taxon>Porites</taxon>
    </lineage>
</organism>
<dbReference type="PANTHER" id="PTHR47396:SF1">
    <property type="entry name" value="ATP-DEPENDENT HELICASE IRC3-RELATED"/>
    <property type="match status" value="1"/>
</dbReference>
<dbReference type="Pfam" id="PF04851">
    <property type="entry name" value="ResIII"/>
    <property type="match status" value="1"/>
</dbReference>